<dbReference type="Gene3D" id="1.25.40.10">
    <property type="entry name" value="Tetratricopeptide repeat domain"/>
    <property type="match status" value="3"/>
</dbReference>
<keyword evidence="2" id="KW-0732">Signal</keyword>
<evidence type="ECO:0000313" key="3">
    <source>
        <dbReference type="EMBL" id="EPY52570.1"/>
    </source>
</evidence>
<reference evidence="3 4" key="1">
    <citation type="journal article" date="2011" name="Science">
        <title>Comparative functional genomics of the fission yeasts.</title>
        <authorList>
            <person name="Rhind N."/>
            <person name="Chen Z."/>
            <person name="Yassour M."/>
            <person name="Thompson D.A."/>
            <person name="Haas B.J."/>
            <person name="Habib N."/>
            <person name="Wapinski I."/>
            <person name="Roy S."/>
            <person name="Lin M.F."/>
            <person name="Heiman D.I."/>
            <person name="Young S.K."/>
            <person name="Furuya K."/>
            <person name="Guo Y."/>
            <person name="Pidoux A."/>
            <person name="Chen H.M."/>
            <person name="Robbertse B."/>
            <person name="Goldberg J.M."/>
            <person name="Aoki K."/>
            <person name="Bayne E.H."/>
            <person name="Berlin A.M."/>
            <person name="Desjardins C.A."/>
            <person name="Dobbs E."/>
            <person name="Dukaj L."/>
            <person name="Fan L."/>
            <person name="FitzGerald M.G."/>
            <person name="French C."/>
            <person name="Gujja S."/>
            <person name="Hansen K."/>
            <person name="Keifenheim D."/>
            <person name="Levin J.Z."/>
            <person name="Mosher R.A."/>
            <person name="Mueller C.A."/>
            <person name="Pfiffner J."/>
            <person name="Priest M."/>
            <person name="Russ C."/>
            <person name="Smialowska A."/>
            <person name="Swoboda P."/>
            <person name="Sykes S.M."/>
            <person name="Vaughn M."/>
            <person name="Vengrova S."/>
            <person name="Yoder R."/>
            <person name="Zeng Q."/>
            <person name="Allshire R."/>
            <person name="Baulcombe D."/>
            <person name="Birren B.W."/>
            <person name="Brown W."/>
            <person name="Ekwall K."/>
            <person name="Kellis M."/>
            <person name="Leatherwood J."/>
            <person name="Levin H."/>
            <person name="Margalit H."/>
            <person name="Martienssen R."/>
            <person name="Nieduszynski C.A."/>
            <person name="Spatafora J.W."/>
            <person name="Friedman N."/>
            <person name="Dalgaard J.Z."/>
            <person name="Baumann P."/>
            <person name="Niki H."/>
            <person name="Regev A."/>
            <person name="Nusbaum C."/>
        </authorList>
    </citation>
    <scope>NUCLEOTIDE SEQUENCE [LARGE SCALE GENOMIC DNA]</scope>
    <source>
        <strain evidence="4">OY26 / ATCC MYA-4695 / CBS 11777 / NBRC 106824 / NRRL Y48691</strain>
    </source>
</reference>
<dbReference type="Pfam" id="PF08238">
    <property type="entry name" value="Sel1"/>
    <property type="match status" value="8"/>
</dbReference>
<dbReference type="eggNOG" id="KOG1550">
    <property type="taxonomic scope" value="Eukaryota"/>
</dbReference>
<evidence type="ECO:0000256" key="2">
    <source>
        <dbReference type="SAM" id="SignalP"/>
    </source>
</evidence>
<dbReference type="GeneID" id="25036216"/>
<dbReference type="AlphaFoldDB" id="S9W3Q5"/>
<dbReference type="PANTHER" id="PTHR11102:SF147">
    <property type="entry name" value="SEL1L ADAPTOR SUBUNIT OF ERAD E3 UBIQUITIN LIGASE"/>
    <property type="match status" value="1"/>
</dbReference>
<dbReference type="HOGENOM" id="CLU_407185_0_0_1"/>
<comment type="similarity">
    <text evidence="1">Belongs to the sel-1 family.</text>
</comment>
<gene>
    <name evidence="3" type="ORF">SPOG_01890</name>
</gene>
<dbReference type="InterPro" id="IPR011990">
    <property type="entry name" value="TPR-like_helical_dom_sf"/>
</dbReference>
<dbReference type="OMA" id="MDLQARK"/>
<dbReference type="SMART" id="SM00671">
    <property type="entry name" value="SEL1"/>
    <property type="match status" value="8"/>
</dbReference>
<keyword evidence="4" id="KW-1185">Reference proteome</keyword>
<proteinExistence type="inferred from homology"/>
<dbReference type="Proteomes" id="UP000015464">
    <property type="component" value="Unassembled WGS sequence"/>
</dbReference>
<sequence>MIPSRPIIFLFILSVLLCSHSSNAQDVTELFFVNSTGPSNQDGPFSEEFNLSISDRIKKARNNLEDESSSIEAKLYATNLLKSAAQENSTDAMLLLANIMFFGIYSFEPDFQMAHTYYDHLQKTNGSVVGNLMLGFYHSVSYYNTVSYDPALSRLYWEAAAKQGSLDAHQFLAYHHFTGMHTERSYLLAAKHYKLIADDLTKEGPKSLLASSRYLWPEILDYNSAGDDGTGVYGPASAYAFSPVSRAFQSIRHYYREILNPPEEWDLGILFEVGKLRLHGMYSFQRNHTLAEAIFAKVFRGLSSLSESSVHVTSENVVDLVSKSAGYIGLAQVFGDSKRENVKNATHWLKRGIFHNDSNSLYGMGYLFYHGLLNESERDVEKGLSYMKKAADMKNGYALTFLGVLSMEYEDFDSAVHYLTLANKENVLLASKLLADCYFNGIGTPVSKRKAALLYKEFVEAVRSSSSTMNLAMREADYDCSENSLMYYLYSAQMGYSIAETNAAYLVDGNKYLINSLKRYLYPEISGEESLSDDFAYEFYARAAAQGDADAILKLGDYFYYGIGVQKDYEKAYKYYEIASEKGGATGMALWNMAYMHEYGRGRERDTHIAKRYLDELSVNQIAYIPFRLIISLVFLHRFYLKCLSFLRLR</sequence>
<dbReference type="RefSeq" id="XP_013022450.1">
    <property type="nucleotide sequence ID" value="XM_013166996.1"/>
</dbReference>
<dbReference type="GO" id="GO:0036503">
    <property type="term" value="P:ERAD pathway"/>
    <property type="evidence" value="ECO:0007669"/>
    <property type="project" value="TreeGrafter"/>
</dbReference>
<evidence type="ECO:0008006" key="5">
    <source>
        <dbReference type="Google" id="ProtNLM"/>
    </source>
</evidence>
<name>S9W3Q5_SCHCR</name>
<dbReference type="GO" id="GO:0005789">
    <property type="term" value="C:endoplasmic reticulum membrane"/>
    <property type="evidence" value="ECO:0007669"/>
    <property type="project" value="TreeGrafter"/>
</dbReference>
<dbReference type="STRING" id="653667.S9W3Q5"/>
<dbReference type="InterPro" id="IPR006597">
    <property type="entry name" value="Sel1-like"/>
</dbReference>
<feature type="signal peptide" evidence="2">
    <location>
        <begin position="1"/>
        <end position="24"/>
    </location>
</feature>
<accession>S9W3Q5</accession>
<organism evidence="3 4">
    <name type="scientific">Schizosaccharomyces cryophilus (strain OY26 / ATCC MYA-4695 / CBS 11777 / NBRC 106824 / NRRL Y48691)</name>
    <name type="common">Fission yeast</name>
    <dbReference type="NCBI Taxonomy" id="653667"/>
    <lineage>
        <taxon>Eukaryota</taxon>
        <taxon>Fungi</taxon>
        <taxon>Dikarya</taxon>
        <taxon>Ascomycota</taxon>
        <taxon>Taphrinomycotina</taxon>
        <taxon>Schizosaccharomycetes</taxon>
        <taxon>Schizosaccharomycetales</taxon>
        <taxon>Schizosaccharomycetaceae</taxon>
        <taxon>Schizosaccharomyces</taxon>
    </lineage>
</organism>
<dbReference type="OrthoDB" id="27934at2759"/>
<protein>
    <recommendedName>
        <fullName evidence="5">Ubiquitin-protein ligase Sel1/Ubx2</fullName>
    </recommendedName>
</protein>
<dbReference type="PANTHER" id="PTHR11102">
    <property type="entry name" value="SEL-1-LIKE PROTEIN"/>
    <property type="match status" value="1"/>
</dbReference>
<dbReference type="SUPFAM" id="SSF81901">
    <property type="entry name" value="HCP-like"/>
    <property type="match status" value="3"/>
</dbReference>
<dbReference type="EMBL" id="KE546989">
    <property type="protein sequence ID" value="EPY52570.1"/>
    <property type="molecule type" value="Genomic_DNA"/>
</dbReference>
<evidence type="ECO:0000256" key="1">
    <source>
        <dbReference type="ARBA" id="ARBA00038101"/>
    </source>
</evidence>
<dbReference type="InterPro" id="IPR050767">
    <property type="entry name" value="Sel1_AlgK"/>
</dbReference>
<feature type="chain" id="PRO_5004558880" description="Ubiquitin-protein ligase Sel1/Ubx2" evidence="2">
    <location>
        <begin position="25"/>
        <end position="650"/>
    </location>
</feature>
<evidence type="ECO:0000313" key="4">
    <source>
        <dbReference type="Proteomes" id="UP000015464"/>
    </source>
</evidence>